<evidence type="ECO:0000313" key="4">
    <source>
        <dbReference type="EMBL" id="WXA99942.1"/>
    </source>
</evidence>
<dbReference type="PANTHER" id="PTHR30055">
    <property type="entry name" value="HTH-TYPE TRANSCRIPTIONAL REGULATOR RUTR"/>
    <property type="match status" value="1"/>
</dbReference>
<dbReference type="Proteomes" id="UP001379533">
    <property type="component" value="Chromosome"/>
</dbReference>
<sequence length="208" mass="22518">MAEGGRVYGGLPQLARSEQRRQRLLEAALDAIGEAGIKGISLRSVCARASLTSRYFYESFPDLDALLLALFDSVVDEITAASVQAVAAAPWDALTRTRAGLEAGIHVVSNDHRKAKVLLVSSSGHGPLQQRRREKLVEVAGVMSKVTREFYGADKITPTDARLTTITFAAGFIELLDEWLSGTLSIPLPRLVDHMAKMFVASATVHSK</sequence>
<organism evidence="4 5">
    <name type="scientific">Pendulispora brunnea</name>
    <dbReference type="NCBI Taxonomy" id="2905690"/>
    <lineage>
        <taxon>Bacteria</taxon>
        <taxon>Pseudomonadati</taxon>
        <taxon>Myxococcota</taxon>
        <taxon>Myxococcia</taxon>
        <taxon>Myxococcales</taxon>
        <taxon>Sorangiineae</taxon>
        <taxon>Pendulisporaceae</taxon>
        <taxon>Pendulispora</taxon>
    </lineage>
</organism>
<keyword evidence="1 2" id="KW-0238">DNA-binding</keyword>
<feature type="DNA-binding region" description="H-T-H motif" evidence="2">
    <location>
        <begin position="41"/>
        <end position="60"/>
    </location>
</feature>
<proteinExistence type="predicted"/>
<dbReference type="InterPro" id="IPR050109">
    <property type="entry name" value="HTH-type_TetR-like_transc_reg"/>
</dbReference>
<dbReference type="InterPro" id="IPR001647">
    <property type="entry name" value="HTH_TetR"/>
</dbReference>
<dbReference type="RefSeq" id="WP_394850583.1">
    <property type="nucleotide sequence ID" value="NZ_CP089982.1"/>
</dbReference>
<keyword evidence="5" id="KW-1185">Reference proteome</keyword>
<dbReference type="PANTHER" id="PTHR30055:SF226">
    <property type="entry name" value="HTH-TYPE TRANSCRIPTIONAL REGULATOR PKSA"/>
    <property type="match status" value="1"/>
</dbReference>
<dbReference type="EMBL" id="CP089982">
    <property type="protein sequence ID" value="WXA99942.1"/>
    <property type="molecule type" value="Genomic_DNA"/>
</dbReference>
<dbReference type="InterPro" id="IPR009057">
    <property type="entry name" value="Homeodomain-like_sf"/>
</dbReference>
<accession>A0ABZ2KMR6</accession>
<reference evidence="4 5" key="1">
    <citation type="submission" date="2021-12" db="EMBL/GenBank/DDBJ databases">
        <title>Discovery of the Pendulisporaceae a myxobacterial family with distinct sporulation behavior and unique specialized metabolism.</title>
        <authorList>
            <person name="Garcia R."/>
            <person name="Popoff A."/>
            <person name="Bader C.D."/>
            <person name="Loehr J."/>
            <person name="Walesch S."/>
            <person name="Walt C."/>
            <person name="Boldt J."/>
            <person name="Bunk B."/>
            <person name="Haeckl F.J.F.P.J."/>
            <person name="Gunesch A.P."/>
            <person name="Birkelbach J."/>
            <person name="Nuebel U."/>
            <person name="Pietschmann T."/>
            <person name="Bach T."/>
            <person name="Mueller R."/>
        </authorList>
    </citation>
    <scope>NUCLEOTIDE SEQUENCE [LARGE SCALE GENOMIC DNA]</scope>
    <source>
        <strain evidence="4 5">MSr12523</strain>
    </source>
</reference>
<feature type="domain" description="HTH tetR-type" evidence="3">
    <location>
        <begin position="18"/>
        <end position="78"/>
    </location>
</feature>
<dbReference type="Gene3D" id="1.10.357.10">
    <property type="entry name" value="Tetracycline Repressor, domain 2"/>
    <property type="match status" value="1"/>
</dbReference>
<gene>
    <name evidence="4" type="ORF">LZC95_24390</name>
</gene>
<evidence type="ECO:0000256" key="2">
    <source>
        <dbReference type="PROSITE-ProRule" id="PRU00335"/>
    </source>
</evidence>
<protein>
    <submittedName>
        <fullName evidence="4">TetR family transcriptional regulator</fullName>
    </submittedName>
</protein>
<name>A0ABZ2KMR6_9BACT</name>
<evidence type="ECO:0000256" key="1">
    <source>
        <dbReference type="ARBA" id="ARBA00023125"/>
    </source>
</evidence>
<evidence type="ECO:0000313" key="5">
    <source>
        <dbReference type="Proteomes" id="UP001379533"/>
    </source>
</evidence>
<dbReference type="SUPFAM" id="SSF46689">
    <property type="entry name" value="Homeodomain-like"/>
    <property type="match status" value="1"/>
</dbReference>
<dbReference type="PROSITE" id="PS50977">
    <property type="entry name" value="HTH_TETR_2"/>
    <property type="match status" value="1"/>
</dbReference>
<evidence type="ECO:0000259" key="3">
    <source>
        <dbReference type="PROSITE" id="PS50977"/>
    </source>
</evidence>